<name>A0A8H6IWR9_9PEZI</name>
<dbReference type="PANTHER" id="PTHR24171">
    <property type="entry name" value="ANKYRIN REPEAT DOMAIN-CONTAINING PROTEIN 39-RELATED"/>
    <property type="match status" value="1"/>
</dbReference>
<dbReference type="SUPFAM" id="SSF48403">
    <property type="entry name" value="Ankyrin repeat"/>
    <property type="match status" value="2"/>
</dbReference>
<evidence type="ECO:0000256" key="3">
    <source>
        <dbReference type="PROSITE-ProRule" id="PRU00023"/>
    </source>
</evidence>
<evidence type="ECO:0000313" key="7">
    <source>
        <dbReference type="Proteomes" id="UP000652219"/>
    </source>
</evidence>
<evidence type="ECO:0000256" key="2">
    <source>
        <dbReference type="ARBA" id="ARBA00023043"/>
    </source>
</evidence>
<keyword evidence="5" id="KW-0812">Transmembrane</keyword>
<dbReference type="PRINTS" id="PR01415">
    <property type="entry name" value="ANKYRIN"/>
</dbReference>
<dbReference type="Proteomes" id="UP000652219">
    <property type="component" value="Unassembled WGS sequence"/>
</dbReference>
<comment type="caution">
    <text evidence="6">The sequence shown here is derived from an EMBL/GenBank/DDBJ whole genome shotgun (WGS) entry which is preliminary data.</text>
</comment>
<dbReference type="SMART" id="SM00248">
    <property type="entry name" value="ANK"/>
    <property type="match status" value="11"/>
</dbReference>
<feature type="repeat" description="ANK" evidence="3">
    <location>
        <begin position="636"/>
        <end position="668"/>
    </location>
</feature>
<dbReference type="Gene3D" id="1.25.40.20">
    <property type="entry name" value="Ankyrin repeat-containing domain"/>
    <property type="match status" value="4"/>
</dbReference>
<feature type="repeat" description="ANK" evidence="3">
    <location>
        <begin position="936"/>
        <end position="968"/>
    </location>
</feature>
<feature type="repeat" description="ANK" evidence="3">
    <location>
        <begin position="768"/>
        <end position="800"/>
    </location>
</feature>
<keyword evidence="5" id="KW-1133">Transmembrane helix</keyword>
<feature type="repeat" description="ANK" evidence="3">
    <location>
        <begin position="834"/>
        <end position="866"/>
    </location>
</feature>
<sequence length="1018" mass="112056">MTLADDIRKWRASRNASNDPEKEKVQDEDTESSQDGIVIRNVTPDAPNISLNCHRSSGRAELRVVAVFATILQIGVLVYSGFATYHPALSFKKDDNAGYELDWLAKTLGKLDEAPWAAGNKDVKVDLALAAKLGMKSVTSRGIAQFEKDEQNRGEFEASVPLAANRGTPIENGSFDVQKVLDARMGLGYLADWSGPAFTEAVSLARAIEITLNAMFGSSTVQPSPRVNFLGGTSPMSSPPGQPFPAEPPPRGSPSRDSFPRTFYWSLEARYGGSTSLPIRFELQQEEDGQWKAFVPEYNDVDDPVNELPNFDGEQKGDSLLATESYGPLPLMFAQHLFSTFMHAVANTEEPQEPFQKKATVQSEAGEASIWGYLTLHSTTLSAIAREIQVVGIGTLEDIYLSMIPPLSKAKKLPRADTNIEVAREEAEPHEQMGQWERGFQLNSILFYTAASFPDEVAAVKATAIFMDFLRQLSLTIALRDSEDDFELSKLQRLKVKTEEQLEEHGDQKIVSGLMALYKTQQREWHCALVHEAGGQPEPLGNISEMLGYSVQHHLAHKRAIDERTITLHSDKFTREWDDEDALRWTPLHYAAAAHFLGSVAHLLRSAADVNARDLSGWTSLHYSCHSADVNAKGRDGMAPLHCAAIAGDEMVVVALIEAGANVDIQDALGKTSLFWAIYKSHSDVAKTLLEMSDKRLRSNDGRTVSHVAALVGEILVAESLFGEGTFNTKSRDREMQRPLHLAARNGHTDMVAFLLEQGAEMNTKDSSGYTPLHVAANRGHTEMVAYLIEQKAEMEARDFHSQTPLHLAAAEGNTETVVYLIEQGADKEAEHFAGRTPLKPAVRRKHEDVVRVLVGAGSKIDVAGGTDQWTALHIAAYLGHTVNTKILLDAGAKTDSLDWKGQTPLFAAIGGPENDIGMLNLLVDYGAEVNHKDRNGITPLHYASIEGAVRPVRFLLEKGADKASRNEDGKTPVEVAVEIRQAIIDNDTSRIWRIGTMNDAEIEELIREYDDIIPLLE</sequence>
<feature type="repeat" description="ANK" evidence="3">
    <location>
        <begin position="801"/>
        <end position="833"/>
    </location>
</feature>
<accession>A0A8H6IWR9</accession>
<keyword evidence="2 3" id="KW-0040">ANK repeat</keyword>
<reference evidence="6 7" key="1">
    <citation type="journal article" date="2020" name="Phytopathology">
        <title>Genome Sequence Resources of Colletotrichum truncatum, C. plurivorum, C. musicola, and C. sojae: Four Species Pathogenic to Soybean (Glycine max).</title>
        <authorList>
            <person name="Rogerio F."/>
            <person name="Boufleur T.R."/>
            <person name="Ciampi-Guillardi M."/>
            <person name="Sukno S.A."/>
            <person name="Thon M.R."/>
            <person name="Massola Junior N.S."/>
            <person name="Baroncelli R."/>
        </authorList>
    </citation>
    <scope>NUCLEOTIDE SEQUENCE [LARGE SCALE GENOMIC DNA]</scope>
    <source>
        <strain evidence="6 7">LFN0009</strain>
    </source>
</reference>
<proteinExistence type="predicted"/>
<dbReference type="PANTHER" id="PTHR24171:SF9">
    <property type="entry name" value="ANKYRIN REPEAT DOMAIN-CONTAINING PROTEIN 39"/>
    <property type="match status" value="1"/>
</dbReference>
<dbReference type="Pfam" id="PF00023">
    <property type="entry name" value="Ank"/>
    <property type="match status" value="3"/>
</dbReference>
<dbReference type="PROSITE" id="PS50297">
    <property type="entry name" value="ANK_REP_REGION"/>
    <property type="match status" value="9"/>
</dbReference>
<feature type="region of interest" description="Disordered" evidence="4">
    <location>
        <begin position="226"/>
        <end position="258"/>
    </location>
</feature>
<feature type="compositionally biased region" description="Pro residues" evidence="4">
    <location>
        <begin position="237"/>
        <end position="252"/>
    </location>
</feature>
<gene>
    <name evidence="6" type="ORF">CSOJ01_11945</name>
</gene>
<dbReference type="Pfam" id="PF12796">
    <property type="entry name" value="Ank_2"/>
    <property type="match status" value="3"/>
</dbReference>
<dbReference type="EMBL" id="WIGN01000292">
    <property type="protein sequence ID" value="KAF6801170.1"/>
    <property type="molecule type" value="Genomic_DNA"/>
</dbReference>
<evidence type="ECO:0000256" key="1">
    <source>
        <dbReference type="ARBA" id="ARBA00022737"/>
    </source>
</evidence>
<feature type="region of interest" description="Disordered" evidence="4">
    <location>
        <begin position="1"/>
        <end position="36"/>
    </location>
</feature>
<keyword evidence="5" id="KW-0472">Membrane</keyword>
<evidence type="ECO:0000256" key="4">
    <source>
        <dbReference type="SAM" id="MobiDB-lite"/>
    </source>
</evidence>
<dbReference type="AlphaFoldDB" id="A0A8H6IWR9"/>
<keyword evidence="1" id="KW-0677">Repeat</keyword>
<feature type="repeat" description="ANK" evidence="3">
    <location>
        <begin position="868"/>
        <end position="900"/>
    </location>
</feature>
<feature type="repeat" description="ANK" evidence="3">
    <location>
        <begin position="901"/>
        <end position="935"/>
    </location>
</feature>
<feature type="repeat" description="ANK" evidence="3">
    <location>
        <begin position="583"/>
        <end position="615"/>
    </location>
</feature>
<feature type="repeat" description="ANK" evidence="3">
    <location>
        <begin position="735"/>
        <end position="767"/>
    </location>
</feature>
<dbReference type="InterPro" id="IPR036770">
    <property type="entry name" value="Ankyrin_rpt-contain_sf"/>
</dbReference>
<keyword evidence="7" id="KW-1185">Reference proteome</keyword>
<organism evidence="6 7">
    <name type="scientific">Colletotrichum sojae</name>
    <dbReference type="NCBI Taxonomy" id="2175907"/>
    <lineage>
        <taxon>Eukaryota</taxon>
        <taxon>Fungi</taxon>
        <taxon>Dikarya</taxon>
        <taxon>Ascomycota</taxon>
        <taxon>Pezizomycotina</taxon>
        <taxon>Sordariomycetes</taxon>
        <taxon>Hypocreomycetidae</taxon>
        <taxon>Glomerellales</taxon>
        <taxon>Glomerellaceae</taxon>
        <taxon>Colletotrichum</taxon>
        <taxon>Colletotrichum orchidearum species complex</taxon>
    </lineage>
</organism>
<protein>
    <submittedName>
        <fullName evidence="6">Ankyrin repeat protein</fullName>
    </submittedName>
</protein>
<feature type="transmembrane region" description="Helical" evidence="5">
    <location>
        <begin position="64"/>
        <end position="82"/>
    </location>
</feature>
<dbReference type="PROSITE" id="PS50088">
    <property type="entry name" value="ANK_REPEAT"/>
    <property type="match status" value="9"/>
</dbReference>
<evidence type="ECO:0000313" key="6">
    <source>
        <dbReference type="EMBL" id="KAF6801170.1"/>
    </source>
</evidence>
<dbReference type="InterPro" id="IPR002110">
    <property type="entry name" value="Ankyrin_rpt"/>
</dbReference>
<evidence type="ECO:0000256" key="5">
    <source>
        <dbReference type="SAM" id="Phobius"/>
    </source>
</evidence>